<keyword evidence="7" id="KW-1185">Reference proteome</keyword>
<evidence type="ECO:0000256" key="4">
    <source>
        <dbReference type="ARBA" id="ARBA00023242"/>
    </source>
</evidence>
<keyword evidence="2" id="KW-0698">rRNA processing</keyword>
<dbReference type="PANTHER" id="PTHR23270:SF10">
    <property type="entry name" value="PROTEIN RRP5 HOMOLOG"/>
    <property type="match status" value="1"/>
</dbReference>
<evidence type="ECO:0000256" key="2">
    <source>
        <dbReference type="ARBA" id="ARBA00022552"/>
    </source>
</evidence>
<dbReference type="Pfam" id="PF23459">
    <property type="entry name" value="S1_RRP5"/>
    <property type="match status" value="1"/>
</dbReference>
<feature type="domain" description="S1 motif" evidence="5">
    <location>
        <begin position="461"/>
        <end position="535"/>
    </location>
</feature>
<dbReference type="EMBL" id="JARAOO010000003">
    <property type="protein sequence ID" value="KAJ7975951.1"/>
    <property type="molecule type" value="Genomic_DNA"/>
</dbReference>
<feature type="domain" description="S1 motif" evidence="5">
    <location>
        <begin position="658"/>
        <end position="715"/>
    </location>
</feature>
<dbReference type="CDD" id="cd05703">
    <property type="entry name" value="S1_Rrp5_repeat_hs12_sc9"/>
    <property type="match status" value="1"/>
</dbReference>
<organism evidence="6 7">
    <name type="scientific">Quillaja saponaria</name>
    <name type="common">Soap bark tree</name>
    <dbReference type="NCBI Taxonomy" id="32244"/>
    <lineage>
        <taxon>Eukaryota</taxon>
        <taxon>Viridiplantae</taxon>
        <taxon>Streptophyta</taxon>
        <taxon>Embryophyta</taxon>
        <taxon>Tracheophyta</taxon>
        <taxon>Spermatophyta</taxon>
        <taxon>Magnoliopsida</taxon>
        <taxon>eudicotyledons</taxon>
        <taxon>Gunneridae</taxon>
        <taxon>Pentapetalae</taxon>
        <taxon>rosids</taxon>
        <taxon>fabids</taxon>
        <taxon>Fabales</taxon>
        <taxon>Quillajaceae</taxon>
        <taxon>Quillaja</taxon>
    </lineage>
</organism>
<gene>
    <name evidence="6" type="ORF">O6P43_005788</name>
</gene>
<evidence type="ECO:0000256" key="1">
    <source>
        <dbReference type="ARBA" id="ARBA00004604"/>
    </source>
</evidence>
<dbReference type="GO" id="GO:0003723">
    <property type="term" value="F:RNA binding"/>
    <property type="evidence" value="ECO:0007669"/>
    <property type="project" value="TreeGrafter"/>
</dbReference>
<comment type="subcellular location">
    <subcellularLocation>
        <location evidence="1">Nucleus</location>
        <location evidence="1">Nucleolus</location>
    </subcellularLocation>
</comment>
<evidence type="ECO:0000313" key="6">
    <source>
        <dbReference type="EMBL" id="KAJ7975951.1"/>
    </source>
</evidence>
<comment type="caution">
    <text evidence="6">The sequence shown here is derived from an EMBL/GenBank/DDBJ whole genome shotgun (WGS) entry which is preliminary data.</text>
</comment>
<dbReference type="FunFam" id="2.40.50.140:FF:000103">
    <property type="entry name" value="protein RRP5 homolog"/>
    <property type="match status" value="1"/>
</dbReference>
<dbReference type="Pfam" id="PF00575">
    <property type="entry name" value="S1"/>
    <property type="match status" value="2"/>
</dbReference>
<dbReference type="GO" id="GO:0032040">
    <property type="term" value="C:small-subunit processome"/>
    <property type="evidence" value="ECO:0007669"/>
    <property type="project" value="TreeGrafter"/>
</dbReference>
<protein>
    <submittedName>
        <fullName evidence="6">rRNA biogenesis protein rrp5</fullName>
    </submittedName>
</protein>
<dbReference type="PROSITE" id="PS50126">
    <property type="entry name" value="S1"/>
    <property type="match status" value="6"/>
</dbReference>
<name>A0AAD7VHF0_QUISA</name>
<dbReference type="InterPro" id="IPR057300">
    <property type="entry name" value="OB_Rrp5"/>
</dbReference>
<dbReference type="InterPro" id="IPR045209">
    <property type="entry name" value="Rrp5"/>
</dbReference>
<evidence type="ECO:0000256" key="3">
    <source>
        <dbReference type="ARBA" id="ARBA00022737"/>
    </source>
</evidence>
<dbReference type="SUPFAM" id="SSF50249">
    <property type="entry name" value="Nucleic acid-binding proteins"/>
    <property type="match status" value="6"/>
</dbReference>
<reference evidence="6" key="1">
    <citation type="journal article" date="2023" name="Science">
        <title>Elucidation of the pathway for biosynthesis of saponin adjuvants from the soapbark tree.</title>
        <authorList>
            <person name="Reed J."/>
            <person name="Orme A."/>
            <person name="El-Demerdash A."/>
            <person name="Owen C."/>
            <person name="Martin L.B.B."/>
            <person name="Misra R.C."/>
            <person name="Kikuchi S."/>
            <person name="Rejzek M."/>
            <person name="Martin A.C."/>
            <person name="Harkess A."/>
            <person name="Leebens-Mack J."/>
            <person name="Louveau T."/>
            <person name="Stephenson M.J."/>
            <person name="Osbourn A."/>
        </authorList>
    </citation>
    <scope>NUCLEOTIDE SEQUENCE</scope>
    <source>
        <strain evidence="6">S10</strain>
    </source>
</reference>
<feature type="domain" description="S1 motif" evidence="5">
    <location>
        <begin position="254"/>
        <end position="330"/>
    </location>
</feature>
<dbReference type="InterPro" id="IPR012340">
    <property type="entry name" value="NA-bd_OB-fold"/>
</dbReference>
<keyword evidence="4" id="KW-0539">Nucleus</keyword>
<feature type="domain" description="S1 motif" evidence="5">
    <location>
        <begin position="568"/>
        <end position="637"/>
    </location>
</feature>
<dbReference type="GO" id="GO:0006364">
    <property type="term" value="P:rRNA processing"/>
    <property type="evidence" value="ECO:0007669"/>
    <property type="project" value="UniProtKB-KW"/>
</dbReference>
<evidence type="ECO:0000259" key="5">
    <source>
        <dbReference type="PROSITE" id="PS50126"/>
    </source>
</evidence>
<keyword evidence="3" id="KW-0677">Repeat</keyword>
<evidence type="ECO:0000313" key="7">
    <source>
        <dbReference type="Proteomes" id="UP001163823"/>
    </source>
</evidence>
<feature type="domain" description="S1 motif" evidence="5">
    <location>
        <begin position="354"/>
        <end position="425"/>
    </location>
</feature>
<accession>A0AAD7VHF0</accession>
<dbReference type="Gene3D" id="2.40.50.140">
    <property type="entry name" value="Nucleic acid-binding proteins"/>
    <property type="match status" value="5"/>
</dbReference>
<dbReference type="InterPro" id="IPR003029">
    <property type="entry name" value="S1_domain"/>
</dbReference>
<dbReference type="PANTHER" id="PTHR23270">
    <property type="entry name" value="PROGRAMMED CELL DEATH PROTEIN 11 PRE-RRNA PROCESSING PROTEIN RRP5"/>
    <property type="match status" value="1"/>
</dbReference>
<feature type="domain" description="S1 motif" evidence="5">
    <location>
        <begin position="69"/>
        <end position="133"/>
    </location>
</feature>
<proteinExistence type="predicted"/>
<sequence>MCFYGCILHSRVLYHGGKGLALVGQHPSLSIGNKKKRKRQLDLDKMIAKLKYLDSGGSELKWVEGFNIGSVVDGKIEEVKDIGVVIGFKKYNDVFGFVTHYQLGGIVMETGSTIQAVVLDVDRAERLVDLSLRPEFVNGSKEGSSVTQKKKRKNSALKDLEVFQSVNATVEIVRENYLVLSIPEYNYAIGYASVYDYNTQRLPQRQFLDGQSVIATVMALPCPETSGRLLLLLNEVNETSSSKRAKKMSSYEVGSLVQAEITEIKPLELKLKFGIGLHGRVHITEVNNVNDLEDPFVTLKVGKTVQAVILAKANRSNSNRNNFQWELSMRPELLTGSYKLGDELMTEKLEFSTGQCVTGYVYKVESEWVWLTISRNVRAQLYVLDSACEPSELKDFQKRFYVGKPVSGYVLSINRQRKLLRVIFRPFSALSCGNGDNSIVKLDDHENSIVNDNSSDYIHEGDIVGGRISKVFPGVSGLLVQIGPHMYGRINYTDLTDSWVPDPLSGYHEGQFVKCKVLEVSRTVSGNVHVDLSLQSSDGMLCQNSTEVCNVAYTPSKRVEKIDDLHPDMVVQGYVKNVTPKGCFILLSRKIDAKILLSNLSDGYVKDPEQEFPVGKLVIGRVLSVEPLSNRVEVTLKSSNASSRPESEINSLSTLHVGHVISGRIKRVESYGLFIAIDNTTLVGLCHISEISDDHIENIETKYRAGEKVTARVLK</sequence>
<dbReference type="FunFam" id="2.40.50.140:FF:000155">
    <property type="entry name" value="rRNA biogenesis protein RRP5"/>
    <property type="match status" value="1"/>
</dbReference>
<dbReference type="Pfam" id="PF24682">
    <property type="entry name" value="OB_RRP5"/>
    <property type="match status" value="1"/>
</dbReference>
<dbReference type="KEGG" id="qsa:O6P43_005788"/>
<dbReference type="InterPro" id="IPR057302">
    <property type="entry name" value="Rrp5_S1"/>
</dbReference>
<dbReference type="AlphaFoldDB" id="A0AAD7VHF0"/>
<dbReference type="SMART" id="SM00316">
    <property type="entry name" value="S1"/>
    <property type="match status" value="6"/>
</dbReference>
<dbReference type="Proteomes" id="UP001163823">
    <property type="component" value="Chromosome 3"/>
</dbReference>